<dbReference type="Pfam" id="PF11559">
    <property type="entry name" value="ADIP"/>
    <property type="match status" value="1"/>
</dbReference>
<evidence type="ECO:0000313" key="11">
    <source>
        <dbReference type="EMBL" id="KAF5394990.1"/>
    </source>
</evidence>
<comment type="similarity">
    <text evidence="3">Belongs to the ADIP family.</text>
</comment>
<dbReference type="PANTHER" id="PTHR46507">
    <property type="entry name" value="AFADIN- AND ALPHA-ACTININ-BINDING PROTEIN"/>
    <property type="match status" value="1"/>
</dbReference>
<evidence type="ECO:0000256" key="1">
    <source>
        <dbReference type="ARBA" id="ARBA00004282"/>
    </source>
</evidence>
<dbReference type="Proteomes" id="UP000748531">
    <property type="component" value="Unassembled WGS sequence"/>
</dbReference>
<evidence type="ECO:0000256" key="3">
    <source>
        <dbReference type="ARBA" id="ARBA00009291"/>
    </source>
</evidence>
<evidence type="ECO:0000256" key="4">
    <source>
        <dbReference type="ARBA" id="ARBA00022490"/>
    </source>
</evidence>
<dbReference type="InterPro" id="IPR052300">
    <property type="entry name" value="Adhesion_Centrosome_assoc"/>
</dbReference>
<keyword evidence="6" id="KW-0965">Cell junction</keyword>
<keyword evidence="12" id="KW-1185">Reference proteome</keyword>
<proteinExistence type="inferred from homology"/>
<comment type="caution">
    <text evidence="11">The sequence shown here is derived from an EMBL/GenBank/DDBJ whole genome shotgun (WGS) entry which is preliminary data.</text>
</comment>
<dbReference type="EMBL" id="LUCH01017436">
    <property type="protein sequence ID" value="KAF5394990.1"/>
    <property type="molecule type" value="Genomic_DNA"/>
</dbReference>
<dbReference type="GO" id="GO:0070161">
    <property type="term" value="C:anchoring junction"/>
    <property type="evidence" value="ECO:0007669"/>
    <property type="project" value="UniProtKB-SubCell"/>
</dbReference>
<gene>
    <name evidence="11" type="ORF">PHET_08999</name>
</gene>
<dbReference type="GO" id="GO:0034451">
    <property type="term" value="C:centriolar satellite"/>
    <property type="evidence" value="ECO:0007669"/>
    <property type="project" value="TreeGrafter"/>
</dbReference>
<protein>
    <submittedName>
        <fullName evidence="11">Uncharacterized protein</fullName>
    </submittedName>
</protein>
<dbReference type="PANTHER" id="PTHR46507:SF4">
    <property type="entry name" value="SSX FAMILY MEMBER 2 INTERACTING PROTEIN"/>
    <property type="match status" value="1"/>
</dbReference>
<dbReference type="GO" id="GO:0035735">
    <property type="term" value="P:intraciliary transport involved in cilium assembly"/>
    <property type="evidence" value="ECO:0007669"/>
    <property type="project" value="TreeGrafter"/>
</dbReference>
<feature type="coiled-coil region" evidence="9">
    <location>
        <begin position="105"/>
        <end position="174"/>
    </location>
</feature>
<dbReference type="OrthoDB" id="312015at2759"/>
<keyword evidence="5" id="KW-0130">Cell adhesion</keyword>
<evidence type="ECO:0000256" key="5">
    <source>
        <dbReference type="ARBA" id="ARBA00022889"/>
    </source>
</evidence>
<feature type="region of interest" description="Disordered" evidence="10">
    <location>
        <begin position="190"/>
        <end position="214"/>
    </location>
</feature>
<evidence type="ECO:0000313" key="12">
    <source>
        <dbReference type="Proteomes" id="UP000748531"/>
    </source>
</evidence>
<evidence type="ECO:0000256" key="7">
    <source>
        <dbReference type="ARBA" id="ARBA00023054"/>
    </source>
</evidence>
<dbReference type="AlphaFoldDB" id="A0A8J4WLL7"/>
<evidence type="ECO:0000256" key="6">
    <source>
        <dbReference type="ARBA" id="ARBA00022949"/>
    </source>
</evidence>
<evidence type="ECO:0000256" key="8">
    <source>
        <dbReference type="ARBA" id="ARBA00023212"/>
    </source>
</evidence>
<dbReference type="InterPro" id="IPR021622">
    <property type="entry name" value="Afadin/alpha-actinin-bd"/>
</dbReference>
<evidence type="ECO:0000256" key="2">
    <source>
        <dbReference type="ARBA" id="ARBA00004300"/>
    </source>
</evidence>
<evidence type="ECO:0000256" key="9">
    <source>
        <dbReference type="SAM" id="Coils"/>
    </source>
</evidence>
<accession>A0A8J4WLL7</accession>
<reference evidence="11" key="1">
    <citation type="submission" date="2019-05" db="EMBL/GenBank/DDBJ databases">
        <title>Annotation for the trematode Paragonimus heterotremus.</title>
        <authorList>
            <person name="Choi Y.-J."/>
        </authorList>
    </citation>
    <scope>NUCLEOTIDE SEQUENCE</scope>
    <source>
        <strain evidence="11">LC</strain>
    </source>
</reference>
<organism evidence="11 12">
    <name type="scientific">Paragonimus heterotremus</name>
    <dbReference type="NCBI Taxonomy" id="100268"/>
    <lineage>
        <taxon>Eukaryota</taxon>
        <taxon>Metazoa</taxon>
        <taxon>Spiralia</taxon>
        <taxon>Lophotrochozoa</taxon>
        <taxon>Platyhelminthes</taxon>
        <taxon>Trematoda</taxon>
        <taxon>Digenea</taxon>
        <taxon>Plagiorchiida</taxon>
        <taxon>Troglotremata</taxon>
        <taxon>Troglotrematidae</taxon>
        <taxon>Paragonimus</taxon>
    </lineage>
</organism>
<keyword evidence="4" id="KW-0963">Cytoplasm</keyword>
<name>A0A8J4WLL7_9TREM</name>
<evidence type="ECO:0000256" key="10">
    <source>
        <dbReference type="SAM" id="MobiDB-lite"/>
    </source>
</evidence>
<sequence length="302" mass="34540">MSHLPTPEFRPRFDENFNSTYNDGNCHSLSPDEAELTLLIKPQTKLETVLRTINSELATLGYPTVFYVERGQPHISIDLLVQSMLRLLESYFKDISVRDELGCRLRSVEADLTQVQKMYRRCQDELNEALKANAFAKERERRYEEEKKTLNCRLKSSSDEVRKLQQSFQRHETQVLHEKRKVERELAGLRERLTTSISKSKNPRSPNRRPVRNRTLNTCISGLSSSTLTLSENADRHSPNIPNGQLVTRVTVHPTRTVSSCIAANVRQSKSPENLTSVSNKNGLSISEDEGSVQVVHRYGCR</sequence>
<keyword evidence="7 9" id="KW-0175">Coiled coil</keyword>
<dbReference type="GO" id="GO:0036064">
    <property type="term" value="C:ciliary basal body"/>
    <property type="evidence" value="ECO:0007669"/>
    <property type="project" value="TreeGrafter"/>
</dbReference>
<dbReference type="GO" id="GO:0007155">
    <property type="term" value="P:cell adhesion"/>
    <property type="evidence" value="ECO:0007669"/>
    <property type="project" value="UniProtKB-KW"/>
</dbReference>
<comment type="subcellular location">
    <subcellularLocation>
        <location evidence="1">Cell junction</location>
    </subcellularLocation>
    <subcellularLocation>
        <location evidence="2">Cytoplasm</location>
        <location evidence="2">Cytoskeleton</location>
        <location evidence="2">Microtubule organizing center</location>
        <location evidence="2">Centrosome</location>
    </subcellularLocation>
</comment>
<keyword evidence="8" id="KW-0206">Cytoskeleton</keyword>